<dbReference type="Proteomes" id="UP000829398">
    <property type="component" value="Chromosome 8"/>
</dbReference>
<proteinExistence type="predicted"/>
<keyword evidence="2" id="KW-1185">Reference proteome</keyword>
<comment type="caution">
    <text evidence="1">The sequence shown here is derived from an EMBL/GenBank/DDBJ whole genome shotgun (WGS) entry which is preliminary data.</text>
</comment>
<dbReference type="EMBL" id="CM039177">
    <property type="protein sequence ID" value="KAH9698802.1"/>
    <property type="molecule type" value="Genomic_DNA"/>
</dbReference>
<organism evidence="1 2">
    <name type="scientific">Citrus sinensis</name>
    <name type="common">Sweet orange</name>
    <name type="synonym">Citrus aurantium var. sinensis</name>
    <dbReference type="NCBI Taxonomy" id="2711"/>
    <lineage>
        <taxon>Eukaryota</taxon>
        <taxon>Viridiplantae</taxon>
        <taxon>Streptophyta</taxon>
        <taxon>Embryophyta</taxon>
        <taxon>Tracheophyta</taxon>
        <taxon>Spermatophyta</taxon>
        <taxon>Magnoliopsida</taxon>
        <taxon>eudicotyledons</taxon>
        <taxon>Gunneridae</taxon>
        <taxon>Pentapetalae</taxon>
        <taxon>rosids</taxon>
        <taxon>malvids</taxon>
        <taxon>Sapindales</taxon>
        <taxon>Rutaceae</taxon>
        <taxon>Aurantioideae</taxon>
        <taxon>Citrus</taxon>
    </lineage>
</organism>
<sequence>MISRANTVPKQNSDDNVTCRTMLTQISCSSIPTISPSFGKVNISNLVHVELFFLTKSLEKAEAAVSNPFQFGHSKNDGENCSQNSSTYGSPISSWAEQGQSVKHKCTMLLMDALLERTIKHMLFLQSVTKHVHKLKQTEESKITLRQSSCLNLQIIKKEGGLLLKDNSEGGETCAFEVGSQSMVCPVAVEDLNSPRPLLVKLVTSLFFE</sequence>
<reference evidence="2" key="1">
    <citation type="journal article" date="2023" name="Hortic. Res.">
        <title>A chromosome-level phased genome enabling allele-level studies in sweet orange: a case study on citrus Huanglongbing tolerance.</title>
        <authorList>
            <person name="Wu B."/>
            <person name="Yu Q."/>
            <person name="Deng Z."/>
            <person name="Duan Y."/>
            <person name="Luo F."/>
            <person name="Gmitter F. Jr."/>
        </authorList>
    </citation>
    <scope>NUCLEOTIDE SEQUENCE [LARGE SCALE GENOMIC DNA]</scope>
    <source>
        <strain evidence="2">cv. Valencia</strain>
    </source>
</reference>
<protein>
    <submittedName>
        <fullName evidence="1">Uncharacterized protein</fullName>
    </submittedName>
</protein>
<name>A0ACB8IQ17_CITSI</name>
<gene>
    <name evidence="1" type="ORF">KPL71_024138</name>
</gene>
<evidence type="ECO:0000313" key="1">
    <source>
        <dbReference type="EMBL" id="KAH9698802.1"/>
    </source>
</evidence>
<evidence type="ECO:0000313" key="2">
    <source>
        <dbReference type="Proteomes" id="UP000829398"/>
    </source>
</evidence>
<accession>A0ACB8IQ17</accession>